<evidence type="ECO:0000313" key="1">
    <source>
        <dbReference type="EMBL" id="PKY48285.1"/>
    </source>
</evidence>
<evidence type="ECO:0000313" key="2">
    <source>
        <dbReference type="Proteomes" id="UP000234323"/>
    </source>
</evidence>
<dbReference type="EMBL" id="LLXI01000625">
    <property type="protein sequence ID" value="PKY48285.1"/>
    <property type="molecule type" value="Genomic_DNA"/>
</dbReference>
<name>A0A2I1GNU3_9GLOM</name>
<keyword evidence="2" id="KW-1185">Reference proteome</keyword>
<dbReference type="AlphaFoldDB" id="A0A2I1GNU3"/>
<proteinExistence type="predicted"/>
<sequence length="63" mass="7683">MIRLEKPRNLWKSVDWNKYQGYVTISTIDSTTKSEETDDRVIYMDEIEKEKKYMVYVENVMKI</sequence>
<reference evidence="1 2" key="1">
    <citation type="submission" date="2015-10" db="EMBL/GenBank/DDBJ databases">
        <title>Genome analyses suggest a sexual origin of heterokaryosis in a supposedly ancient asexual fungus.</title>
        <authorList>
            <person name="Ropars J."/>
            <person name="Sedzielewska K."/>
            <person name="Noel J."/>
            <person name="Charron P."/>
            <person name="Farinelli L."/>
            <person name="Marton T."/>
            <person name="Kruger M."/>
            <person name="Pelin A."/>
            <person name="Brachmann A."/>
            <person name="Corradi N."/>
        </authorList>
    </citation>
    <scope>NUCLEOTIDE SEQUENCE [LARGE SCALE GENOMIC DNA]</scope>
    <source>
        <strain evidence="1 2">A4</strain>
    </source>
</reference>
<comment type="caution">
    <text evidence="1">The sequence shown here is derived from an EMBL/GenBank/DDBJ whole genome shotgun (WGS) entry which is preliminary data.</text>
</comment>
<accession>A0A2I1GNU3</accession>
<gene>
    <name evidence="1" type="ORF">RhiirA4_463843</name>
</gene>
<dbReference type="Proteomes" id="UP000234323">
    <property type="component" value="Unassembled WGS sequence"/>
</dbReference>
<protein>
    <submittedName>
        <fullName evidence="1">Uncharacterized protein</fullName>
    </submittedName>
</protein>
<organism evidence="1 2">
    <name type="scientific">Rhizophagus irregularis</name>
    <dbReference type="NCBI Taxonomy" id="588596"/>
    <lineage>
        <taxon>Eukaryota</taxon>
        <taxon>Fungi</taxon>
        <taxon>Fungi incertae sedis</taxon>
        <taxon>Mucoromycota</taxon>
        <taxon>Glomeromycotina</taxon>
        <taxon>Glomeromycetes</taxon>
        <taxon>Glomerales</taxon>
        <taxon>Glomeraceae</taxon>
        <taxon>Rhizophagus</taxon>
    </lineage>
</organism>